<evidence type="ECO:0000313" key="2">
    <source>
        <dbReference type="EMBL" id="NYG00114.1"/>
    </source>
</evidence>
<organism evidence="2 3">
    <name type="scientific">Pseudonocardia alni</name>
    <name type="common">Amycolata alni</name>
    <dbReference type="NCBI Taxonomy" id="33907"/>
    <lineage>
        <taxon>Bacteria</taxon>
        <taxon>Bacillati</taxon>
        <taxon>Actinomycetota</taxon>
        <taxon>Actinomycetes</taxon>
        <taxon>Pseudonocardiales</taxon>
        <taxon>Pseudonocardiaceae</taxon>
        <taxon>Pseudonocardia</taxon>
    </lineage>
</organism>
<protein>
    <recommendedName>
        <fullName evidence="4">Smu12A</fullName>
    </recommendedName>
</protein>
<gene>
    <name evidence="2" type="ORF">HDA37_000399</name>
</gene>
<accession>A0A852VZR3</accession>
<reference evidence="2 3" key="1">
    <citation type="submission" date="2020-07" db="EMBL/GenBank/DDBJ databases">
        <title>Sequencing the genomes of 1000 actinobacteria strains.</title>
        <authorList>
            <person name="Klenk H.-P."/>
        </authorList>
    </citation>
    <scope>NUCLEOTIDE SEQUENCE [LARGE SCALE GENOMIC DNA]</scope>
    <source>
        <strain evidence="2 3">DSM 44749</strain>
    </source>
</reference>
<comment type="caution">
    <text evidence="2">The sequence shown here is derived from an EMBL/GenBank/DDBJ whole genome shotgun (WGS) entry which is preliminary data.</text>
</comment>
<dbReference type="GeneID" id="98050231"/>
<dbReference type="AlphaFoldDB" id="A0A852VZR3"/>
<evidence type="ECO:0000256" key="1">
    <source>
        <dbReference type="SAM" id="MobiDB-lite"/>
    </source>
</evidence>
<evidence type="ECO:0008006" key="4">
    <source>
        <dbReference type="Google" id="ProtNLM"/>
    </source>
</evidence>
<dbReference type="Proteomes" id="UP000549695">
    <property type="component" value="Unassembled WGS sequence"/>
</dbReference>
<proteinExistence type="predicted"/>
<sequence length="187" mass="20659">MTGRGRGRGGWQQADLPPADDAAAWFTGRLPDGWFTGAPEVTVDRDEIVVVGELPPPGGDHSDTDAGRADAAAAETGRISRFREETRDRRIEIAREAESRYRRKVAWGARIGGTRELFTTISVPVMTRLRQPERAVLDTLVDAGVARSRSDALAWSVRLVGRHADEWLTDLREAMGRVEELRSQGPE</sequence>
<dbReference type="EMBL" id="JACCCZ010000001">
    <property type="protein sequence ID" value="NYG00114.1"/>
    <property type="molecule type" value="Genomic_DNA"/>
</dbReference>
<evidence type="ECO:0000313" key="3">
    <source>
        <dbReference type="Proteomes" id="UP000549695"/>
    </source>
</evidence>
<feature type="region of interest" description="Disordered" evidence="1">
    <location>
        <begin position="1"/>
        <end position="20"/>
    </location>
</feature>
<keyword evidence="3" id="KW-1185">Reference proteome</keyword>
<dbReference type="RefSeq" id="WP_179760010.1">
    <property type="nucleotide sequence ID" value="NZ_BAAAJZ010000011.1"/>
</dbReference>
<name>A0A852VZR3_PSEA5</name>